<dbReference type="EMBL" id="JACSQY010000005">
    <property type="protein sequence ID" value="MBD7908297.1"/>
    <property type="molecule type" value="Genomic_DNA"/>
</dbReference>
<name>A0ABR8PJD1_9BACL</name>
<gene>
    <name evidence="2" type="ORF">H9659_08140</name>
</gene>
<keyword evidence="3" id="KW-1185">Reference proteome</keyword>
<proteinExistence type="predicted"/>
<sequence>MIVAGCSEQGVATEGKETKTETAPTTEHSVEANIKTIEAVLEQELNGPDEEYVQLVNAAMGGTEDMGSVKQKEDEMRLTSYIKEKYLPYFTEDGLLRAESIGMLFQYQYFYDFEKEYQLRLVDSEVKQSDIDTASNQYFIKATVEFSAPGEEPSLHELEGKAIFSTKEGKIGNFQLGQKDPTLSKKISNLGEGE</sequence>
<organism evidence="2 3">
    <name type="scientific">Sporosarcina gallistercoris</name>
    <dbReference type="NCBI Taxonomy" id="2762245"/>
    <lineage>
        <taxon>Bacteria</taxon>
        <taxon>Bacillati</taxon>
        <taxon>Bacillota</taxon>
        <taxon>Bacilli</taxon>
        <taxon>Bacillales</taxon>
        <taxon>Caryophanaceae</taxon>
        <taxon>Sporosarcina</taxon>
    </lineage>
</organism>
<evidence type="ECO:0008006" key="4">
    <source>
        <dbReference type="Google" id="ProtNLM"/>
    </source>
</evidence>
<evidence type="ECO:0000256" key="1">
    <source>
        <dbReference type="SAM" id="MobiDB-lite"/>
    </source>
</evidence>
<protein>
    <recommendedName>
        <fullName evidence="4">Lipoprotein</fullName>
    </recommendedName>
</protein>
<feature type="region of interest" description="Disordered" evidence="1">
    <location>
        <begin position="1"/>
        <end position="26"/>
    </location>
</feature>
<dbReference type="Proteomes" id="UP000659496">
    <property type="component" value="Unassembled WGS sequence"/>
</dbReference>
<evidence type="ECO:0000313" key="2">
    <source>
        <dbReference type="EMBL" id="MBD7908297.1"/>
    </source>
</evidence>
<evidence type="ECO:0000313" key="3">
    <source>
        <dbReference type="Proteomes" id="UP000659496"/>
    </source>
</evidence>
<reference evidence="2 3" key="1">
    <citation type="submission" date="2020-08" db="EMBL/GenBank/DDBJ databases">
        <title>A Genomic Blueprint of the Chicken Gut Microbiome.</title>
        <authorList>
            <person name="Gilroy R."/>
            <person name="Ravi A."/>
            <person name="Getino M."/>
            <person name="Pursley I."/>
            <person name="Horton D.L."/>
            <person name="Alikhan N.-F."/>
            <person name="Baker D."/>
            <person name="Gharbi K."/>
            <person name="Hall N."/>
            <person name="Watson M."/>
            <person name="Adriaenssens E.M."/>
            <person name="Foster-Nyarko E."/>
            <person name="Jarju S."/>
            <person name="Secka A."/>
            <person name="Antonio M."/>
            <person name="Oren A."/>
            <person name="Chaudhuri R."/>
            <person name="La Ragione R.M."/>
            <person name="Hildebrand F."/>
            <person name="Pallen M.J."/>
        </authorList>
    </citation>
    <scope>NUCLEOTIDE SEQUENCE [LARGE SCALE GENOMIC DNA]</scope>
    <source>
        <strain evidence="2 3">Sa3CUA8</strain>
    </source>
</reference>
<accession>A0ABR8PJD1</accession>
<comment type="caution">
    <text evidence="2">The sequence shown here is derived from an EMBL/GenBank/DDBJ whole genome shotgun (WGS) entry which is preliminary data.</text>
</comment>